<dbReference type="GeneID" id="109125599"/>
<evidence type="ECO:0000313" key="3">
    <source>
        <dbReference type="RefSeq" id="XP_019083081.1"/>
    </source>
</evidence>
<feature type="region of interest" description="Disordered" evidence="1">
    <location>
        <begin position="68"/>
        <end position="90"/>
    </location>
</feature>
<sequence>MFVFCFFKFKRDYYKVIVMMMKQVIVGVILVAFLMVFLDSTQVGATRLLRINFDTDIRFVFESLQKGAVPGSGPNECSNIPKGSPGSCHG</sequence>
<dbReference type="RefSeq" id="XP_019083081.1">
    <property type="nucleotide sequence ID" value="XM_019227536.1"/>
</dbReference>
<keyword evidence="2" id="KW-1185">Reference proteome</keyword>
<reference evidence="3" key="2">
    <citation type="submission" date="2025-08" db="UniProtKB">
        <authorList>
            <consortium name="RefSeq"/>
        </authorList>
    </citation>
    <scope>IDENTIFICATION</scope>
    <source>
        <tissue evidence="3">Leaf</tissue>
    </source>
</reference>
<dbReference type="PANTHER" id="PTHR33592:SF3">
    <property type="entry name" value="TRANSMEMBRANE PROTEIN"/>
    <property type="match status" value="1"/>
</dbReference>
<gene>
    <name evidence="3" type="primary">LOC109125599</name>
</gene>
<organism evidence="2 3">
    <name type="scientific">Camelina sativa</name>
    <name type="common">False flax</name>
    <name type="synonym">Myagrum sativum</name>
    <dbReference type="NCBI Taxonomy" id="90675"/>
    <lineage>
        <taxon>Eukaryota</taxon>
        <taxon>Viridiplantae</taxon>
        <taxon>Streptophyta</taxon>
        <taxon>Embryophyta</taxon>
        <taxon>Tracheophyta</taxon>
        <taxon>Spermatophyta</taxon>
        <taxon>Magnoliopsida</taxon>
        <taxon>eudicotyledons</taxon>
        <taxon>Gunneridae</taxon>
        <taxon>Pentapetalae</taxon>
        <taxon>rosids</taxon>
        <taxon>malvids</taxon>
        <taxon>Brassicales</taxon>
        <taxon>Brassicaceae</taxon>
        <taxon>Camelineae</taxon>
        <taxon>Camelina</taxon>
    </lineage>
</organism>
<reference evidence="2" key="1">
    <citation type="journal article" date="2014" name="Nat. Commun.">
        <title>The emerging biofuel crop Camelina sativa retains a highly undifferentiated hexaploid genome structure.</title>
        <authorList>
            <person name="Kagale S."/>
            <person name="Koh C."/>
            <person name="Nixon J."/>
            <person name="Bollina V."/>
            <person name="Clarke W.E."/>
            <person name="Tuteja R."/>
            <person name="Spillane C."/>
            <person name="Robinson S.J."/>
            <person name="Links M.G."/>
            <person name="Clarke C."/>
            <person name="Higgins E.E."/>
            <person name="Huebert T."/>
            <person name="Sharpe A.G."/>
            <person name="Parkin I.A."/>
        </authorList>
    </citation>
    <scope>NUCLEOTIDE SEQUENCE [LARGE SCALE GENOMIC DNA]</scope>
    <source>
        <strain evidence="2">cv. DH55</strain>
    </source>
</reference>
<name>A0ABM1Q8J3_CAMSA</name>
<accession>A0ABM1Q8J3</accession>
<protein>
    <submittedName>
        <fullName evidence="3">Uncharacterized protein LOC109125599</fullName>
    </submittedName>
</protein>
<proteinExistence type="predicted"/>
<dbReference type="PANTHER" id="PTHR33592">
    <property type="entry name" value="TRANSMEMBRANE PROTEIN"/>
    <property type="match status" value="1"/>
</dbReference>
<dbReference type="Proteomes" id="UP000694864">
    <property type="component" value="Chromosome 7"/>
</dbReference>
<evidence type="ECO:0000256" key="1">
    <source>
        <dbReference type="SAM" id="MobiDB-lite"/>
    </source>
</evidence>
<evidence type="ECO:0000313" key="2">
    <source>
        <dbReference type="Proteomes" id="UP000694864"/>
    </source>
</evidence>